<organism evidence="2 3">
    <name type="scientific">Aspergillus tamarii</name>
    <dbReference type="NCBI Taxonomy" id="41984"/>
    <lineage>
        <taxon>Eukaryota</taxon>
        <taxon>Fungi</taxon>
        <taxon>Dikarya</taxon>
        <taxon>Ascomycota</taxon>
        <taxon>Pezizomycotina</taxon>
        <taxon>Eurotiomycetes</taxon>
        <taxon>Eurotiomycetidae</taxon>
        <taxon>Eurotiales</taxon>
        <taxon>Aspergillaceae</taxon>
        <taxon>Aspergillus</taxon>
        <taxon>Aspergillus subgen. Circumdati</taxon>
    </lineage>
</organism>
<evidence type="ECO:0008006" key="4">
    <source>
        <dbReference type="Google" id="ProtNLM"/>
    </source>
</evidence>
<dbReference type="Proteomes" id="UP000326950">
    <property type="component" value="Unassembled WGS sequence"/>
</dbReference>
<feature type="transmembrane region" description="Helical" evidence="1">
    <location>
        <begin position="24"/>
        <end position="44"/>
    </location>
</feature>
<feature type="transmembrane region" description="Helical" evidence="1">
    <location>
        <begin position="72"/>
        <end position="92"/>
    </location>
</feature>
<feature type="transmembrane region" description="Helical" evidence="1">
    <location>
        <begin position="200"/>
        <end position="217"/>
    </location>
</feature>
<dbReference type="Pfam" id="PF06912">
    <property type="entry name" value="DUF1275"/>
    <property type="match status" value="1"/>
</dbReference>
<dbReference type="OrthoDB" id="5288586at2759"/>
<sequence>MYDGQRKERLTFFKAEIRPKHADVLLFACCLCSGLVDSTLYNAYNTFVSMQTGNTIFVGLGASNQNPRPYGWARSLTSIGCFIIGSFIFARLNRLFGAKKRGTLILSFSLQVIMLILTACLVQSGVIAGLPLHNLSTAEPDWTQEVPIVLLSIQSAGQIVASRALGYNEIPTVVITSLLCDLMSDPKLFLLRNEKRDRRIIAFVLTLVGAIAGGWITKGTGDIYAVLWIAAGIKLGIASAWMFWKEELDLST</sequence>
<evidence type="ECO:0000313" key="2">
    <source>
        <dbReference type="EMBL" id="KAE8164851.1"/>
    </source>
</evidence>
<evidence type="ECO:0000313" key="3">
    <source>
        <dbReference type="Proteomes" id="UP000326950"/>
    </source>
</evidence>
<feature type="transmembrane region" description="Helical" evidence="1">
    <location>
        <begin position="104"/>
        <end position="126"/>
    </location>
</feature>
<feature type="transmembrane region" description="Helical" evidence="1">
    <location>
        <begin position="223"/>
        <end position="244"/>
    </location>
</feature>
<evidence type="ECO:0000256" key="1">
    <source>
        <dbReference type="SAM" id="Phobius"/>
    </source>
</evidence>
<name>A0A5N6V4J0_ASPTM</name>
<accession>A0A5N6V4J0</accession>
<keyword evidence="3" id="KW-1185">Reference proteome</keyword>
<dbReference type="PANTHER" id="PTHR37488:SF7">
    <property type="entry name" value="DUF1275 DOMAIN PROTEIN"/>
    <property type="match status" value="1"/>
</dbReference>
<dbReference type="EMBL" id="ML738605">
    <property type="protein sequence ID" value="KAE8164851.1"/>
    <property type="molecule type" value="Genomic_DNA"/>
</dbReference>
<dbReference type="InterPro" id="IPR010699">
    <property type="entry name" value="DUF1275"/>
</dbReference>
<keyword evidence="1" id="KW-0472">Membrane</keyword>
<protein>
    <recommendedName>
        <fullName evidence="4">DUF1275 domain protein</fullName>
    </recommendedName>
</protein>
<gene>
    <name evidence="2" type="ORF">BDV40DRAFT_310523</name>
</gene>
<dbReference type="AlphaFoldDB" id="A0A5N6V4J0"/>
<dbReference type="PANTHER" id="PTHR37488">
    <property type="entry name" value="DUF1275 DOMAIN-CONTAINING PROTEIN"/>
    <property type="match status" value="1"/>
</dbReference>
<keyword evidence="1" id="KW-1133">Transmembrane helix</keyword>
<reference evidence="2 3" key="1">
    <citation type="submission" date="2019-04" db="EMBL/GenBank/DDBJ databases">
        <title>Friends and foes A comparative genomics study of 23 Aspergillus species from section Flavi.</title>
        <authorList>
            <consortium name="DOE Joint Genome Institute"/>
            <person name="Kjaerbolling I."/>
            <person name="Vesth T."/>
            <person name="Frisvad J.C."/>
            <person name="Nybo J.L."/>
            <person name="Theobald S."/>
            <person name="Kildgaard S."/>
            <person name="Isbrandt T."/>
            <person name="Kuo A."/>
            <person name="Sato A."/>
            <person name="Lyhne E.K."/>
            <person name="Kogle M.E."/>
            <person name="Wiebenga A."/>
            <person name="Kun R.S."/>
            <person name="Lubbers R.J."/>
            <person name="Makela M.R."/>
            <person name="Barry K."/>
            <person name="Chovatia M."/>
            <person name="Clum A."/>
            <person name="Daum C."/>
            <person name="Haridas S."/>
            <person name="He G."/>
            <person name="LaButti K."/>
            <person name="Lipzen A."/>
            <person name="Mondo S."/>
            <person name="Riley R."/>
            <person name="Salamov A."/>
            <person name="Simmons B.A."/>
            <person name="Magnuson J.K."/>
            <person name="Henrissat B."/>
            <person name="Mortensen U.H."/>
            <person name="Larsen T.O."/>
            <person name="Devries R.P."/>
            <person name="Grigoriev I.V."/>
            <person name="Machida M."/>
            <person name="Baker S.E."/>
            <person name="Andersen M.R."/>
        </authorList>
    </citation>
    <scope>NUCLEOTIDE SEQUENCE [LARGE SCALE GENOMIC DNA]</scope>
    <source>
        <strain evidence="2 3">CBS 117626</strain>
    </source>
</reference>
<keyword evidence="1" id="KW-0812">Transmembrane</keyword>
<proteinExistence type="predicted"/>